<name>A0AAV7TH52_PLEWA</name>
<protein>
    <submittedName>
        <fullName evidence="2">Uncharacterized protein</fullName>
    </submittedName>
</protein>
<dbReference type="AlphaFoldDB" id="A0AAV7TH52"/>
<feature type="region of interest" description="Disordered" evidence="1">
    <location>
        <begin position="1"/>
        <end position="50"/>
    </location>
</feature>
<sequence length="144" mass="16295">MLSVRVLGGSRPRREESVGRKPAELKRSERKGASAGTVGAAGRRFQPAPEGEEVTKALFYSDYIRRLVLQAEAELMKEGIRVVQGNAIKDVIHDRRTLRCHAGYMLYCTKYQNNQGNEEPYITFEILKNTMPTPDLRDKSLVLQ</sequence>
<accession>A0AAV7TH52</accession>
<proteinExistence type="predicted"/>
<comment type="caution">
    <text evidence="2">The sequence shown here is derived from an EMBL/GenBank/DDBJ whole genome shotgun (WGS) entry which is preliminary data.</text>
</comment>
<organism evidence="2 3">
    <name type="scientific">Pleurodeles waltl</name>
    <name type="common">Iberian ribbed newt</name>
    <dbReference type="NCBI Taxonomy" id="8319"/>
    <lineage>
        <taxon>Eukaryota</taxon>
        <taxon>Metazoa</taxon>
        <taxon>Chordata</taxon>
        <taxon>Craniata</taxon>
        <taxon>Vertebrata</taxon>
        <taxon>Euteleostomi</taxon>
        <taxon>Amphibia</taxon>
        <taxon>Batrachia</taxon>
        <taxon>Caudata</taxon>
        <taxon>Salamandroidea</taxon>
        <taxon>Salamandridae</taxon>
        <taxon>Pleurodelinae</taxon>
        <taxon>Pleurodeles</taxon>
    </lineage>
</organism>
<feature type="compositionally biased region" description="Basic and acidic residues" evidence="1">
    <location>
        <begin position="12"/>
        <end position="32"/>
    </location>
</feature>
<dbReference type="EMBL" id="JANPWB010000006">
    <property type="protein sequence ID" value="KAJ1175451.1"/>
    <property type="molecule type" value="Genomic_DNA"/>
</dbReference>
<evidence type="ECO:0000313" key="2">
    <source>
        <dbReference type="EMBL" id="KAJ1175451.1"/>
    </source>
</evidence>
<evidence type="ECO:0000256" key="1">
    <source>
        <dbReference type="SAM" id="MobiDB-lite"/>
    </source>
</evidence>
<reference evidence="2" key="1">
    <citation type="journal article" date="2022" name="bioRxiv">
        <title>Sequencing and chromosome-scale assembly of the giantPleurodeles waltlgenome.</title>
        <authorList>
            <person name="Brown T."/>
            <person name="Elewa A."/>
            <person name="Iarovenko S."/>
            <person name="Subramanian E."/>
            <person name="Araus A.J."/>
            <person name="Petzold A."/>
            <person name="Susuki M."/>
            <person name="Suzuki K.-i.T."/>
            <person name="Hayashi T."/>
            <person name="Toyoda A."/>
            <person name="Oliveira C."/>
            <person name="Osipova E."/>
            <person name="Leigh N.D."/>
            <person name="Simon A."/>
            <person name="Yun M.H."/>
        </authorList>
    </citation>
    <scope>NUCLEOTIDE SEQUENCE</scope>
    <source>
        <strain evidence="2">20211129_DDA</strain>
        <tissue evidence="2">Liver</tissue>
    </source>
</reference>
<keyword evidence="3" id="KW-1185">Reference proteome</keyword>
<evidence type="ECO:0000313" key="3">
    <source>
        <dbReference type="Proteomes" id="UP001066276"/>
    </source>
</evidence>
<dbReference type="Proteomes" id="UP001066276">
    <property type="component" value="Chromosome 3_2"/>
</dbReference>
<gene>
    <name evidence="2" type="ORF">NDU88_000739</name>
</gene>